<keyword evidence="1" id="KW-0472">Membrane</keyword>
<sequence length="191" mass="21273">MVGLMDADNTNTVSFDFELDPKSAYEGMLLGGQRVYRGGGRLILLGLYLELFVLIPFGCVAIYVTTATLVFDKLPDGAHWLLIASLPGFFLGWYLNQSAYRRLAKMVARSKFGHAGQMRFDEKGLCVNTQASTWRTGWRDVEEILIGKRCISFAISGIVLILPLSAFESKAAMHQIYTQVSKMFEQGQNAT</sequence>
<evidence type="ECO:0000256" key="1">
    <source>
        <dbReference type="SAM" id="Phobius"/>
    </source>
</evidence>
<feature type="transmembrane region" description="Helical" evidence="1">
    <location>
        <begin position="42"/>
        <end position="65"/>
    </location>
</feature>
<comment type="caution">
    <text evidence="2">The sequence shown here is derived from an EMBL/GenBank/DDBJ whole genome shotgun (WGS) entry which is preliminary data.</text>
</comment>
<keyword evidence="1" id="KW-0812">Transmembrane</keyword>
<evidence type="ECO:0008006" key="4">
    <source>
        <dbReference type="Google" id="ProtNLM"/>
    </source>
</evidence>
<evidence type="ECO:0000313" key="2">
    <source>
        <dbReference type="EMBL" id="OJI93945.1"/>
    </source>
</evidence>
<gene>
    <name evidence="2" type="ORF">PFRI_18460</name>
</gene>
<name>A0A1L9NXC0_9RHOB</name>
<reference evidence="2 3" key="1">
    <citation type="submission" date="2016-10" db="EMBL/GenBank/DDBJ databases">
        <title>Genome sequence of Planktotalea frisia SH6-1.</title>
        <authorList>
            <person name="Poehlein A."/>
            <person name="Bakenhus I."/>
            <person name="Voget S."/>
            <person name="Brinkhoff T."/>
            <person name="Simon M."/>
        </authorList>
    </citation>
    <scope>NUCLEOTIDE SEQUENCE [LARGE SCALE GENOMIC DNA]</scope>
    <source>
        <strain evidence="2 3">SH6-1</strain>
    </source>
</reference>
<dbReference type="EMBL" id="MLCB01000126">
    <property type="protein sequence ID" value="OJI93945.1"/>
    <property type="molecule type" value="Genomic_DNA"/>
</dbReference>
<feature type="transmembrane region" description="Helical" evidence="1">
    <location>
        <begin position="77"/>
        <end position="96"/>
    </location>
</feature>
<keyword evidence="3" id="KW-1185">Reference proteome</keyword>
<protein>
    <recommendedName>
        <fullName evidence="4">YcxB-like protein domain-containing protein</fullName>
    </recommendedName>
</protein>
<keyword evidence="1" id="KW-1133">Transmembrane helix</keyword>
<organism evidence="2 3">
    <name type="scientific">Planktotalea frisia</name>
    <dbReference type="NCBI Taxonomy" id="696762"/>
    <lineage>
        <taxon>Bacteria</taxon>
        <taxon>Pseudomonadati</taxon>
        <taxon>Pseudomonadota</taxon>
        <taxon>Alphaproteobacteria</taxon>
        <taxon>Rhodobacterales</taxon>
        <taxon>Paracoccaceae</taxon>
        <taxon>Planktotalea</taxon>
    </lineage>
</organism>
<dbReference type="AlphaFoldDB" id="A0A1L9NXC0"/>
<accession>A0A1L9NXC0</accession>
<evidence type="ECO:0000313" key="3">
    <source>
        <dbReference type="Proteomes" id="UP000184514"/>
    </source>
</evidence>
<dbReference type="Proteomes" id="UP000184514">
    <property type="component" value="Unassembled WGS sequence"/>
</dbReference>
<dbReference type="STRING" id="696762.PFRI_18460"/>
<proteinExistence type="predicted"/>